<gene>
    <name evidence="2" type="ORF">AVDCRST_MAG85-2664</name>
</gene>
<protein>
    <submittedName>
        <fullName evidence="2">Transcriptional regulator, ArsR family</fullName>
    </submittedName>
</protein>
<dbReference type="AlphaFoldDB" id="A0A6J4T991"/>
<feature type="compositionally biased region" description="Basic residues" evidence="1">
    <location>
        <begin position="1"/>
        <end position="13"/>
    </location>
</feature>
<evidence type="ECO:0000313" key="2">
    <source>
        <dbReference type="EMBL" id="CAA9516792.1"/>
    </source>
</evidence>
<evidence type="ECO:0000256" key="1">
    <source>
        <dbReference type="SAM" id="MobiDB-lite"/>
    </source>
</evidence>
<sequence>DRRGLLGTRRRHAAVAPVRGCAARRGNPHRARRGAPGHPTGGDEAPAGAGGSRARRGRQGRPRDALPADARAARRRDRLDGRGGRRVGRPPLGTAAERRPPRRTYV</sequence>
<proteinExistence type="predicted"/>
<name>A0A6J4T991_9ACTN</name>
<organism evidence="2">
    <name type="scientific">uncultured Solirubrobacteraceae bacterium</name>
    <dbReference type="NCBI Taxonomy" id="1162706"/>
    <lineage>
        <taxon>Bacteria</taxon>
        <taxon>Bacillati</taxon>
        <taxon>Actinomycetota</taxon>
        <taxon>Thermoleophilia</taxon>
        <taxon>Solirubrobacterales</taxon>
        <taxon>Solirubrobacteraceae</taxon>
        <taxon>environmental samples</taxon>
    </lineage>
</organism>
<feature type="compositionally biased region" description="Basic residues" evidence="1">
    <location>
        <begin position="26"/>
        <end position="35"/>
    </location>
</feature>
<feature type="non-terminal residue" evidence="2">
    <location>
        <position position="106"/>
    </location>
</feature>
<feature type="region of interest" description="Disordered" evidence="1">
    <location>
        <begin position="1"/>
        <end position="106"/>
    </location>
</feature>
<accession>A0A6J4T991</accession>
<reference evidence="2" key="1">
    <citation type="submission" date="2020-02" db="EMBL/GenBank/DDBJ databases">
        <authorList>
            <person name="Meier V. D."/>
        </authorList>
    </citation>
    <scope>NUCLEOTIDE SEQUENCE</scope>
    <source>
        <strain evidence="2">AVDCRST_MAG85</strain>
    </source>
</reference>
<feature type="non-terminal residue" evidence="2">
    <location>
        <position position="1"/>
    </location>
</feature>
<dbReference type="EMBL" id="CADCVT010000289">
    <property type="protein sequence ID" value="CAA9516792.1"/>
    <property type="molecule type" value="Genomic_DNA"/>
</dbReference>